<evidence type="ECO:0000256" key="6">
    <source>
        <dbReference type="ARBA" id="ARBA00022692"/>
    </source>
</evidence>
<dbReference type="GO" id="GO:1902600">
    <property type="term" value="P:proton transmembrane transport"/>
    <property type="evidence" value="ECO:0007669"/>
    <property type="project" value="InterPro"/>
</dbReference>
<dbReference type="PROSITE" id="PS51201">
    <property type="entry name" value="RCK_N"/>
    <property type="match status" value="1"/>
</dbReference>
<organism evidence="13 14">
    <name type="scientific">Vallitalea pronyensis</name>
    <dbReference type="NCBI Taxonomy" id="1348613"/>
    <lineage>
        <taxon>Bacteria</taxon>
        <taxon>Bacillati</taxon>
        <taxon>Bacillota</taxon>
        <taxon>Clostridia</taxon>
        <taxon>Lachnospirales</taxon>
        <taxon>Vallitaleaceae</taxon>
        <taxon>Vallitalea</taxon>
    </lineage>
</organism>
<evidence type="ECO:0000256" key="5">
    <source>
        <dbReference type="ARBA" id="ARBA00022538"/>
    </source>
</evidence>
<dbReference type="Proteomes" id="UP000683246">
    <property type="component" value="Chromosome"/>
</dbReference>
<dbReference type="NCBIfam" id="TIGR00932">
    <property type="entry name" value="2a37"/>
    <property type="match status" value="1"/>
</dbReference>
<keyword evidence="9" id="KW-0406">Ion transport</keyword>
<evidence type="ECO:0000313" key="13">
    <source>
        <dbReference type="EMBL" id="QUI22111.1"/>
    </source>
</evidence>
<dbReference type="PANTHER" id="PTHR46157:SF4">
    <property type="entry name" value="K(+) EFFLUX ANTIPORTER 3, CHLOROPLASTIC"/>
    <property type="match status" value="1"/>
</dbReference>
<dbReference type="Gene3D" id="3.40.50.720">
    <property type="entry name" value="NAD(P)-binding Rossmann-like Domain"/>
    <property type="match status" value="1"/>
</dbReference>
<feature type="transmembrane region" description="Helical" evidence="11">
    <location>
        <begin position="369"/>
        <end position="386"/>
    </location>
</feature>
<keyword evidence="10 11" id="KW-0472">Membrane</keyword>
<feature type="transmembrane region" description="Helical" evidence="11">
    <location>
        <begin position="145"/>
        <end position="168"/>
    </location>
</feature>
<dbReference type="RefSeq" id="WP_212697589.1">
    <property type="nucleotide sequence ID" value="NZ_CP058649.1"/>
</dbReference>
<evidence type="ECO:0000256" key="3">
    <source>
        <dbReference type="ARBA" id="ARBA00022448"/>
    </source>
</evidence>
<dbReference type="GO" id="GO:0015297">
    <property type="term" value="F:antiporter activity"/>
    <property type="evidence" value="ECO:0007669"/>
    <property type="project" value="UniProtKB-KW"/>
</dbReference>
<evidence type="ECO:0000256" key="10">
    <source>
        <dbReference type="ARBA" id="ARBA00023136"/>
    </source>
</evidence>
<protein>
    <submittedName>
        <fullName evidence="13">Cation:proton antiporter</fullName>
    </submittedName>
</protein>
<dbReference type="InterPro" id="IPR038770">
    <property type="entry name" value="Na+/solute_symporter_sf"/>
</dbReference>
<evidence type="ECO:0000256" key="2">
    <source>
        <dbReference type="ARBA" id="ARBA00005551"/>
    </source>
</evidence>
<dbReference type="FunFam" id="3.40.50.720:FF:000036">
    <property type="entry name" value="Glutathione-regulated potassium-efflux system protein KefB"/>
    <property type="match status" value="1"/>
</dbReference>
<keyword evidence="14" id="KW-1185">Reference proteome</keyword>
<comment type="subcellular location">
    <subcellularLocation>
        <location evidence="1">Endomembrane system</location>
        <topology evidence="1">Multi-pass membrane protein</topology>
    </subcellularLocation>
</comment>
<gene>
    <name evidence="13" type="ORF">HZI73_07270</name>
</gene>
<feature type="transmembrane region" description="Helical" evidence="11">
    <location>
        <begin position="54"/>
        <end position="73"/>
    </location>
</feature>
<dbReference type="GO" id="GO:0008324">
    <property type="term" value="F:monoatomic cation transmembrane transporter activity"/>
    <property type="evidence" value="ECO:0007669"/>
    <property type="project" value="InterPro"/>
</dbReference>
<evidence type="ECO:0000256" key="4">
    <source>
        <dbReference type="ARBA" id="ARBA00022449"/>
    </source>
</evidence>
<dbReference type="InterPro" id="IPR036291">
    <property type="entry name" value="NAD(P)-bd_dom_sf"/>
</dbReference>
<evidence type="ECO:0000259" key="12">
    <source>
        <dbReference type="PROSITE" id="PS51201"/>
    </source>
</evidence>
<keyword evidence="3" id="KW-0813">Transport</keyword>
<comment type="similarity">
    <text evidence="2">Belongs to the monovalent cation:proton antiporter 2 (CPA2) transporter (TC 2.A.37) family.</text>
</comment>
<keyword evidence="7" id="KW-0630">Potassium</keyword>
<feature type="transmembrane region" description="Helical" evidence="11">
    <location>
        <begin position="85"/>
        <end position="108"/>
    </location>
</feature>
<keyword evidence="6 11" id="KW-0812">Transmembrane</keyword>
<keyword evidence="5" id="KW-0633">Potassium transport</keyword>
<feature type="domain" description="RCK N-terminal" evidence="12">
    <location>
        <begin position="410"/>
        <end position="529"/>
    </location>
</feature>
<evidence type="ECO:0000256" key="8">
    <source>
        <dbReference type="ARBA" id="ARBA00022989"/>
    </source>
</evidence>
<name>A0A8J8MIK3_9FIRM</name>
<reference evidence="13" key="1">
    <citation type="submission" date="2020-07" db="EMBL/GenBank/DDBJ databases">
        <title>Vallitalea pronyensis genome.</title>
        <authorList>
            <person name="Postec A."/>
        </authorList>
    </citation>
    <scope>NUCLEOTIDE SEQUENCE</scope>
    <source>
        <strain evidence="13">FatNI3</strain>
    </source>
</reference>
<accession>A0A8J8MIK3</accession>
<dbReference type="Gene3D" id="1.20.1530.20">
    <property type="match status" value="1"/>
</dbReference>
<proteinExistence type="inferred from homology"/>
<evidence type="ECO:0000256" key="9">
    <source>
        <dbReference type="ARBA" id="ARBA00023065"/>
    </source>
</evidence>
<evidence type="ECO:0000256" key="7">
    <source>
        <dbReference type="ARBA" id="ARBA00022958"/>
    </source>
</evidence>
<feature type="transmembrane region" description="Helical" evidence="11">
    <location>
        <begin position="188"/>
        <end position="207"/>
    </location>
</feature>
<dbReference type="InterPro" id="IPR006153">
    <property type="entry name" value="Cation/H_exchanger_TM"/>
</dbReference>
<evidence type="ECO:0000256" key="11">
    <source>
        <dbReference type="SAM" id="Phobius"/>
    </source>
</evidence>
<feature type="transmembrane region" description="Helical" evidence="11">
    <location>
        <begin position="227"/>
        <end position="257"/>
    </location>
</feature>
<dbReference type="InterPro" id="IPR004771">
    <property type="entry name" value="K/H_exchanger"/>
</dbReference>
<sequence>MEVFLLQLFIFFVTSAIAVPIAKKLGLSSVLGYLSAGIVIGPFGISLIADVESVMHITEFGVVMMLFLVGLELKPSMLWQMRMPILGTGGAQVIVTALVIGSVTFLVLPWQQALAVGLTLALSSTAIVVQILRENQMMNTTAGRSIFSVLLLQDLAFIPILALMPFLATDLSQEASHSKTLFIDISQFTGTSQFIIILASLLIVFVVGKYISRPLFRVIAQTHVREIFVGAALAMVVGISLLMTIVGLSPALGTFIAGVVLADNEYRHELESDIEPFKGLLLGVFFISIGASLNFKLIGDNMLMIIGIAFGLMVIKFVILLLVAYVFKVAKKNRIIFAVSLAQGGEFAFVLFQFAKTNGVLGAEITDPFISAVVISMFLAPLLFKVNEKFLYSRKTDEINQQMDVIDEKGKQVILAGFGQLGMDIGRFLISAGVKPIILDNNAAKVDVLRKFGFEVYYGDVTRLDLLKAAGAPEAELLILTMGDVEITKKLVDIVHKHYPNLKIVANASDLEATYELMDIHVDKIRRESFGSALMLGQDILQLLGMDPYDAYRLMRIFRKHNEDMVQELYKRHQEDMDNYISVYQQQMENLEELMTFDLDMDSDVLDKAWKSASPEE</sequence>
<dbReference type="SUPFAM" id="SSF51735">
    <property type="entry name" value="NAD(P)-binding Rossmann-fold domains"/>
    <property type="match status" value="1"/>
</dbReference>
<dbReference type="GO" id="GO:0012505">
    <property type="term" value="C:endomembrane system"/>
    <property type="evidence" value="ECO:0007669"/>
    <property type="project" value="UniProtKB-SubCell"/>
</dbReference>
<keyword evidence="8 11" id="KW-1133">Transmembrane helix</keyword>
<dbReference type="EMBL" id="CP058649">
    <property type="protein sequence ID" value="QUI22111.1"/>
    <property type="molecule type" value="Genomic_DNA"/>
</dbReference>
<dbReference type="GO" id="GO:0006813">
    <property type="term" value="P:potassium ion transport"/>
    <property type="evidence" value="ECO:0007669"/>
    <property type="project" value="UniProtKB-KW"/>
</dbReference>
<dbReference type="Pfam" id="PF02254">
    <property type="entry name" value="TrkA_N"/>
    <property type="match status" value="1"/>
</dbReference>
<feature type="transmembrane region" description="Helical" evidence="11">
    <location>
        <begin position="302"/>
        <end position="327"/>
    </location>
</feature>
<keyword evidence="4" id="KW-0050">Antiport</keyword>
<dbReference type="InterPro" id="IPR003148">
    <property type="entry name" value="RCK_N"/>
</dbReference>
<evidence type="ECO:0000256" key="1">
    <source>
        <dbReference type="ARBA" id="ARBA00004127"/>
    </source>
</evidence>
<dbReference type="GO" id="GO:0005886">
    <property type="term" value="C:plasma membrane"/>
    <property type="evidence" value="ECO:0007669"/>
    <property type="project" value="TreeGrafter"/>
</dbReference>
<evidence type="ECO:0000313" key="14">
    <source>
        <dbReference type="Proteomes" id="UP000683246"/>
    </source>
</evidence>
<dbReference type="PANTHER" id="PTHR46157">
    <property type="entry name" value="K(+) EFFLUX ANTIPORTER 3, CHLOROPLASTIC"/>
    <property type="match status" value="1"/>
</dbReference>
<dbReference type="Pfam" id="PF00999">
    <property type="entry name" value="Na_H_Exchanger"/>
    <property type="match status" value="1"/>
</dbReference>
<dbReference type="KEGG" id="vpy:HZI73_07270"/>
<feature type="transmembrane region" description="Helical" evidence="11">
    <location>
        <begin position="114"/>
        <end position="133"/>
    </location>
</feature>
<dbReference type="AlphaFoldDB" id="A0A8J8MIK3"/>